<comment type="subcellular location">
    <subcellularLocation>
        <location evidence="1">Cell membrane</location>
        <topology evidence="1">Multi-pass membrane protein</topology>
    </subcellularLocation>
</comment>
<evidence type="ECO:0000256" key="5">
    <source>
        <dbReference type="SAM" id="Phobius"/>
    </source>
</evidence>
<dbReference type="EMBL" id="CP021744">
    <property type="protein sequence ID" value="ARZ70245.1"/>
    <property type="molecule type" value="Genomic_DNA"/>
</dbReference>
<feature type="domain" description="Major facilitator superfamily (MFS) profile" evidence="6">
    <location>
        <begin position="1"/>
        <end position="131"/>
    </location>
</feature>
<dbReference type="InterPro" id="IPR020846">
    <property type="entry name" value="MFS_dom"/>
</dbReference>
<reference evidence="7 8" key="1">
    <citation type="submission" date="2017-06" db="EMBL/GenBank/DDBJ databases">
        <title>Streptomyces albireticuli Genome sequencing and assembly.</title>
        <authorList>
            <person name="Wang Y."/>
            <person name="Du B."/>
            <person name="Ding Y."/>
            <person name="Liu H."/>
            <person name="Hou Q."/>
            <person name="Liu K."/>
            <person name="Yao L."/>
            <person name="Wang C."/>
        </authorList>
    </citation>
    <scope>NUCLEOTIDE SEQUENCE [LARGE SCALE GENOMIC DNA]</scope>
    <source>
        <strain evidence="7 8">MDJK11</strain>
    </source>
</reference>
<protein>
    <submittedName>
        <fullName evidence="7">MFS transporter</fullName>
    </submittedName>
</protein>
<evidence type="ECO:0000313" key="8">
    <source>
        <dbReference type="Proteomes" id="UP000195755"/>
    </source>
</evidence>
<dbReference type="InterPro" id="IPR036259">
    <property type="entry name" value="MFS_trans_sf"/>
</dbReference>
<name>A0A1Z2L7I1_9ACTN</name>
<feature type="transmembrane region" description="Helical" evidence="5">
    <location>
        <begin position="87"/>
        <end position="109"/>
    </location>
</feature>
<keyword evidence="3 5" id="KW-1133">Transmembrane helix</keyword>
<feature type="transmembrane region" description="Helical" evidence="5">
    <location>
        <begin position="64"/>
        <end position="81"/>
    </location>
</feature>
<accession>A0A1Z2L7I1</accession>
<sequence length="131" mass="13168">MTASGVMFAGFDARSSDLTMITAYVLFGIGFGLVNAPITNTAVSGMPRSRAGVAAAVASTSRQVGSSLGVAVIGAAVAAGLQLTGWWIITGCGAAVLLLGTLTTGRWAAGTAERTAARLDPERTRIPVTTP</sequence>
<evidence type="ECO:0000256" key="4">
    <source>
        <dbReference type="ARBA" id="ARBA00023136"/>
    </source>
</evidence>
<evidence type="ECO:0000313" key="7">
    <source>
        <dbReference type="EMBL" id="ARZ70245.1"/>
    </source>
</evidence>
<dbReference type="PROSITE" id="PS50850">
    <property type="entry name" value="MFS"/>
    <property type="match status" value="1"/>
</dbReference>
<dbReference type="GO" id="GO:0005886">
    <property type="term" value="C:plasma membrane"/>
    <property type="evidence" value="ECO:0007669"/>
    <property type="project" value="UniProtKB-SubCell"/>
</dbReference>
<dbReference type="KEGG" id="salj:SMD11_4648"/>
<keyword evidence="4 5" id="KW-0472">Membrane</keyword>
<dbReference type="SUPFAM" id="SSF103473">
    <property type="entry name" value="MFS general substrate transporter"/>
    <property type="match status" value="1"/>
</dbReference>
<organism evidence="7 8">
    <name type="scientific">Streptomyces albireticuli</name>
    <dbReference type="NCBI Taxonomy" id="1940"/>
    <lineage>
        <taxon>Bacteria</taxon>
        <taxon>Bacillati</taxon>
        <taxon>Actinomycetota</taxon>
        <taxon>Actinomycetes</taxon>
        <taxon>Kitasatosporales</taxon>
        <taxon>Streptomycetaceae</taxon>
        <taxon>Streptomyces</taxon>
    </lineage>
</organism>
<keyword evidence="2 5" id="KW-0812">Transmembrane</keyword>
<dbReference type="Gene3D" id="1.20.1250.20">
    <property type="entry name" value="MFS general substrate transporter like domains"/>
    <property type="match status" value="1"/>
</dbReference>
<gene>
    <name evidence="7" type="ORF">SMD11_4648</name>
</gene>
<evidence type="ECO:0000259" key="6">
    <source>
        <dbReference type="PROSITE" id="PS50850"/>
    </source>
</evidence>
<dbReference type="Proteomes" id="UP000195755">
    <property type="component" value="Chromosome"/>
</dbReference>
<dbReference type="AlphaFoldDB" id="A0A1Z2L7I1"/>
<evidence type="ECO:0000256" key="1">
    <source>
        <dbReference type="ARBA" id="ARBA00004651"/>
    </source>
</evidence>
<dbReference type="GO" id="GO:0022857">
    <property type="term" value="F:transmembrane transporter activity"/>
    <property type="evidence" value="ECO:0007669"/>
    <property type="project" value="InterPro"/>
</dbReference>
<evidence type="ECO:0000256" key="3">
    <source>
        <dbReference type="ARBA" id="ARBA00022989"/>
    </source>
</evidence>
<proteinExistence type="predicted"/>
<evidence type="ECO:0000256" key="2">
    <source>
        <dbReference type="ARBA" id="ARBA00022692"/>
    </source>
</evidence>
<feature type="transmembrane region" description="Helical" evidence="5">
    <location>
        <begin position="20"/>
        <end position="43"/>
    </location>
</feature>